<feature type="transmembrane region" description="Helical" evidence="1">
    <location>
        <begin position="173"/>
        <end position="193"/>
    </location>
</feature>
<evidence type="ECO:0000313" key="2">
    <source>
        <dbReference type="EMBL" id="MET3558057.1"/>
    </source>
</evidence>
<dbReference type="RefSeq" id="WP_354365056.1">
    <property type="nucleotide sequence ID" value="NZ_JBEPLO010000011.1"/>
</dbReference>
<dbReference type="InterPro" id="IPR010699">
    <property type="entry name" value="DUF1275"/>
</dbReference>
<feature type="transmembrane region" description="Helical" evidence="1">
    <location>
        <begin position="37"/>
        <end position="53"/>
    </location>
</feature>
<dbReference type="Proteomes" id="UP001549122">
    <property type="component" value="Unassembled WGS sequence"/>
</dbReference>
<dbReference type="PANTHER" id="PTHR37314:SF4">
    <property type="entry name" value="UPF0700 TRANSMEMBRANE PROTEIN YOAK"/>
    <property type="match status" value="1"/>
</dbReference>
<keyword evidence="3" id="KW-1185">Reference proteome</keyword>
<feature type="transmembrane region" description="Helical" evidence="1">
    <location>
        <begin position="199"/>
        <end position="216"/>
    </location>
</feature>
<sequence>MTKTNYRIFERLRVAVLLTFISGYIDAYTYHTQGGRFAAAQTGNVIFLGISLAEKNMERALAYLIPIFMFSFGQWFNYLVRGYLSRHSIRWHAFSSMMMLSLLVFIILLTPLLPPIFTISSLSFFASMQVNTFKRLRGMPYANVMMTGNVKNAAYLLVKGLVEKNKVYQKEAVLTYSVIISFIIGIVLSSLVTVYLEEYSLIFLLFPVGLVSYWLYSEKLGDES</sequence>
<name>A0ABV2FHP1_9STRE</name>
<evidence type="ECO:0000313" key="3">
    <source>
        <dbReference type="Proteomes" id="UP001549122"/>
    </source>
</evidence>
<gene>
    <name evidence="2" type="ORF">ABID29_001172</name>
</gene>
<keyword evidence="1" id="KW-0812">Transmembrane</keyword>
<keyword evidence="1" id="KW-1133">Transmembrane helix</keyword>
<organism evidence="2 3">
    <name type="scientific">Streptococcus rupicaprae</name>
    <dbReference type="NCBI Taxonomy" id="759619"/>
    <lineage>
        <taxon>Bacteria</taxon>
        <taxon>Bacillati</taxon>
        <taxon>Bacillota</taxon>
        <taxon>Bacilli</taxon>
        <taxon>Lactobacillales</taxon>
        <taxon>Streptococcaceae</taxon>
        <taxon>Streptococcus</taxon>
    </lineage>
</organism>
<feature type="transmembrane region" description="Helical" evidence="1">
    <location>
        <begin position="100"/>
        <end position="127"/>
    </location>
</feature>
<proteinExistence type="predicted"/>
<evidence type="ECO:0000256" key="1">
    <source>
        <dbReference type="SAM" id="Phobius"/>
    </source>
</evidence>
<reference evidence="2 3" key="1">
    <citation type="submission" date="2024-06" db="EMBL/GenBank/DDBJ databases">
        <title>Genomic Encyclopedia of Type Strains, Phase IV (KMG-IV): sequencing the most valuable type-strain genomes for metagenomic binning, comparative biology and taxonomic classification.</title>
        <authorList>
            <person name="Goeker M."/>
        </authorList>
    </citation>
    <scope>NUCLEOTIDE SEQUENCE [LARGE SCALE GENOMIC DNA]</scope>
    <source>
        <strain evidence="2 3">DSM 28303</strain>
    </source>
</reference>
<dbReference type="Pfam" id="PF06912">
    <property type="entry name" value="DUF1275"/>
    <property type="match status" value="1"/>
</dbReference>
<accession>A0ABV2FHP1</accession>
<dbReference type="EMBL" id="JBEPLO010000011">
    <property type="protein sequence ID" value="MET3558057.1"/>
    <property type="molecule type" value="Genomic_DNA"/>
</dbReference>
<dbReference type="PANTHER" id="PTHR37314">
    <property type="entry name" value="SLR0142 PROTEIN"/>
    <property type="match status" value="1"/>
</dbReference>
<feature type="transmembrane region" description="Helical" evidence="1">
    <location>
        <begin position="12"/>
        <end position="31"/>
    </location>
</feature>
<feature type="transmembrane region" description="Helical" evidence="1">
    <location>
        <begin position="60"/>
        <end position="80"/>
    </location>
</feature>
<keyword evidence="1" id="KW-0472">Membrane</keyword>
<protein>
    <submittedName>
        <fullName evidence="2">Uncharacterized membrane protein YoaK (UPF0700 family)</fullName>
    </submittedName>
</protein>
<comment type="caution">
    <text evidence="2">The sequence shown here is derived from an EMBL/GenBank/DDBJ whole genome shotgun (WGS) entry which is preliminary data.</text>
</comment>